<dbReference type="AlphaFoldDB" id="A0AAD8JCI7"/>
<dbReference type="EMBL" id="JAUIZM010000001">
    <property type="protein sequence ID" value="KAK1401196.1"/>
    <property type="molecule type" value="Genomic_DNA"/>
</dbReference>
<name>A0AAD8JCI7_9APIA</name>
<comment type="caution">
    <text evidence="2">The sequence shown here is derived from an EMBL/GenBank/DDBJ whole genome shotgun (WGS) entry which is preliminary data.</text>
</comment>
<organism evidence="2 3">
    <name type="scientific">Heracleum sosnowskyi</name>
    <dbReference type="NCBI Taxonomy" id="360622"/>
    <lineage>
        <taxon>Eukaryota</taxon>
        <taxon>Viridiplantae</taxon>
        <taxon>Streptophyta</taxon>
        <taxon>Embryophyta</taxon>
        <taxon>Tracheophyta</taxon>
        <taxon>Spermatophyta</taxon>
        <taxon>Magnoliopsida</taxon>
        <taxon>eudicotyledons</taxon>
        <taxon>Gunneridae</taxon>
        <taxon>Pentapetalae</taxon>
        <taxon>asterids</taxon>
        <taxon>campanulids</taxon>
        <taxon>Apiales</taxon>
        <taxon>Apiaceae</taxon>
        <taxon>Apioideae</taxon>
        <taxon>apioid superclade</taxon>
        <taxon>Tordylieae</taxon>
        <taxon>Tordyliinae</taxon>
        <taxon>Heracleum</taxon>
    </lineage>
</organism>
<gene>
    <name evidence="2" type="ORF">POM88_000801</name>
</gene>
<sequence length="380" mass="43768">MTTFRFVALAILSMEKDFGIQSLSRIKSGLASRTLLAIIRKFWRYDVVSQTDIDRLHPGWWDLVVTEFEQYFAYDLAFARQENARDSIRHHMRNNVLNIINCEKTRADKKIREHGGRYEDYRPTYLREGVWRNFCSWWKTEQFRKRSVSARGCRGKVKIPHTSGSYSYERRRRLSHIILHVAYIFLLQSIVHDRYEKLCADKNIDPSKTSLELWVKAVGDVHKNKILGYPRIRACDVLGTTRFARRVGEGGSGRSTMERLRDDLFMRAVDTTIAHARENPKEFALSPDEVRLLARDLLDGEAELPQDHPLTEETQRELIHVIIEVLNDMYKRNGPNNKGKAIAEDNVDDPRDDGDRDSDGVGPSSSAMSRTSGGGPTIRG</sequence>
<reference evidence="2" key="1">
    <citation type="submission" date="2023-02" db="EMBL/GenBank/DDBJ databases">
        <title>Genome of toxic invasive species Heracleum sosnowskyi carries increased number of genes despite the absence of recent whole-genome duplications.</title>
        <authorList>
            <person name="Schelkunov M."/>
            <person name="Shtratnikova V."/>
            <person name="Makarenko M."/>
            <person name="Klepikova A."/>
            <person name="Omelchenko D."/>
            <person name="Novikova G."/>
            <person name="Obukhova E."/>
            <person name="Bogdanov V."/>
            <person name="Penin A."/>
            <person name="Logacheva M."/>
        </authorList>
    </citation>
    <scope>NUCLEOTIDE SEQUENCE</scope>
    <source>
        <strain evidence="2">Hsosn_3</strain>
        <tissue evidence="2">Leaf</tissue>
    </source>
</reference>
<dbReference type="Proteomes" id="UP001237642">
    <property type="component" value="Unassembled WGS sequence"/>
</dbReference>
<keyword evidence="3" id="KW-1185">Reference proteome</keyword>
<dbReference type="InterPro" id="IPR004252">
    <property type="entry name" value="Probable_transposase_24"/>
</dbReference>
<proteinExistence type="predicted"/>
<accession>A0AAD8JCI7</accession>
<evidence type="ECO:0000256" key="1">
    <source>
        <dbReference type="SAM" id="MobiDB-lite"/>
    </source>
</evidence>
<evidence type="ECO:0000313" key="2">
    <source>
        <dbReference type="EMBL" id="KAK1401196.1"/>
    </source>
</evidence>
<reference evidence="2" key="2">
    <citation type="submission" date="2023-05" db="EMBL/GenBank/DDBJ databases">
        <authorList>
            <person name="Schelkunov M.I."/>
        </authorList>
    </citation>
    <scope>NUCLEOTIDE SEQUENCE</scope>
    <source>
        <strain evidence="2">Hsosn_3</strain>
        <tissue evidence="2">Leaf</tissue>
    </source>
</reference>
<feature type="region of interest" description="Disordered" evidence="1">
    <location>
        <begin position="333"/>
        <end position="380"/>
    </location>
</feature>
<protein>
    <submittedName>
        <fullName evidence="2">Uncharacterized protein</fullName>
    </submittedName>
</protein>
<dbReference type="Pfam" id="PF03004">
    <property type="entry name" value="Transposase_24"/>
    <property type="match status" value="1"/>
</dbReference>
<evidence type="ECO:0000313" key="3">
    <source>
        <dbReference type="Proteomes" id="UP001237642"/>
    </source>
</evidence>